<dbReference type="EMBL" id="VZDO01000008">
    <property type="protein sequence ID" value="KAB0679886.1"/>
    <property type="molecule type" value="Genomic_DNA"/>
</dbReference>
<accession>A0A7V7PPF4</accession>
<evidence type="ECO:0000313" key="2">
    <source>
        <dbReference type="Proteomes" id="UP000432089"/>
    </source>
</evidence>
<dbReference type="AlphaFoldDB" id="A0A7V7PPF4"/>
<gene>
    <name evidence="1" type="ORF">F6X38_11725</name>
</gene>
<organism evidence="1 2">
    <name type="scientific">Plantimonas leprariae</name>
    <dbReference type="NCBI Taxonomy" id="2615207"/>
    <lineage>
        <taxon>Bacteria</taxon>
        <taxon>Pseudomonadati</taxon>
        <taxon>Pseudomonadota</taxon>
        <taxon>Alphaproteobacteria</taxon>
        <taxon>Hyphomicrobiales</taxon>
        <taxon>Aurantimonadaceae</taxon>
        <taxon>Plantimonas</taxon>
    </lineage>
</organism>
<evidence type="ECO:0000313" key="1">
    <source>
        <dbReference type="EMBL" id="KAB0679886.1"/>
    </source>
</evidence>
<evidence type="ECO:0008006" key="3">
    <source>
        <dbReference type="Google" id="ProtNLM"/>
    </source>
</evidence>
<name>A0A7V7PPF4_9HYPH</name>
<dbReference type="RefSeq" id="WP_150970005.1">
    <property type="nucleotide sequence ID" value="NZ_VZDO01000008.1"/>
</dbReference>
<proteinExistence type="predicted"/>
<reference evidence="1 2" key="1">
    <citation type="submission" date="2019-09" db="EMBL/GenBank/DDBJ databases">
        <title>YIM 132180 draft genome.</title>
        <authorList>
            <person name="Zhang K."/>
        </authorList>
    </citation>
    <scope>NUCLEOTIDE SEQUENCE [LARGE SCALE GENOMIC DNA]</scope>
    <source>
        <strain evidence="1 2">YIM 132180</strain>
    </source>
</reference>
<dbReference type="Proteomes" id="UP000432089">
    <property type="component" value="Unassembled WGS sequence"/>
</dbReference>
<comment type="caution">
    <text evidence="1">The sequence shown here is derived from an EMBL/GenBank/DDBJ whole genome shotgun (WGS) entry which is preliminary data.</text>
</comment>
<protein>
    <recommendedName>
        <fullName evidence="3">Flagellar protein FlgN</fullName>
    </recommendedName>
</protein>
<keyword evidence="2" id="KW-1185">Reference proteome</keyword>
<sequence>MEAVLIQAINRLEGILAGETEALRAGRVVDLSEVSNRKNQSLLELTRISRGVDPKTLTGTLQERLGTLKGRLEENRRVLSLHIEAAGEVSGIISRALKEAESDGTYGSSVSGVKRGA</sequence>